<comment type="caution">
    <text evidence="6">The sequence shown here is derived from an EMBL/GenBank/DDBJ whole genome shotgun (WGS) entry which is preliminary data.</text>
</comment>
<comment type="similarity">
    <text evidence="1">Belongs to the LysR transcriptional regulatory family.</text>
</comment>
<dbReference type="InterPro" id="IPR005119">
    <property type="entry name" value="LysR_subst-bd"/>
</dbReference>
<keyword evidence="2" id="KW-0805">Transcription regulation</keyword>
<keyword evidence="4" id="KW-0804">Transcription</keyword>
<name>A0ABW5HFZ7_9PSEU</name>
<dbReference type="EMBL" id="JBHUKS010000023">
    <property type="protein sequence ID" value="MFD2471647.1"/>
    <property type="molecule type" value="Genomic_DNA"/>
</dbReference>
<dbReference type="Proteomes" id="UP001597483">
    <property type="component" value="Unassembled WGS sequence"/>
</dbReference>
<dbReference type="InterPro" id="IPR036388">
    <property type="entry name" value="WH-like_DNA-bd_sf"/>
</dbReference>
<dbReference type="Pfam" id="PF03466">
    <property type="entry name" value="LysR_substrate"/>
    <property type="match status" value="1"/>
</dbReference>
<protein>
    <submittedName>
        <fullName evidence="6">LysR family transcriptional regulator</fullName>
    </submittedName>
</protein>
<dbReference type="PROSITE" id="PS50931">
    <property type="entry name" value="HTH_LYSR"/>
    <property type="match status" value="1"/>
</dbReference>
<dbReference type="SUPFAM" id="SSF53850">
    <property type="entry name" value="Periplasmic binding protein-like II"/>
    <property type="match status" value="1"/>
</dbReference>
<evidence type="ECO:0000256" key="4">
    <source>
        <dbReference type="ARBA" id="ARBA00023163"/>
    </source>
</evidence>
<dbReference type="InterPro" id="IPR036390">
    <property type="entry name" value="WH_DNA-bd_sf"/>
</dbReference>
<evidence type="ECO:0000256" key="1">
    <source>
        <dbReference type="ARBA" id="ARBA00009437"/>
    </source>
</evidence>
<feature type="domain" description="HTH lysR-type" evidence="5">
    <location>
        <begin position="4"/>
        <end position="62"/>
    </location>
</feature>
<dbReference type="InterPro" id="IPR000847">
    <property type="entry name" value="LysR_HTH_N"/>
</dbReference>
<organism evidence="6 7">
    <name type="scientific">Amycolatopsis silviterrae</name>
    <dbReference type="NCBI Taxonomy" id="1656914"/>
    <lineage>
        <taxon>Bacteria</taxon>
        <taxon>Bacillati</taxon>
        <taxon>Actinomycetota</taxon>
        <taxon>Actinomycetes</taxon>
        <taxon>Pseudonocardiales</taxon>
        <taxon>Pseudonocardiaceae</taxon>
        <taxon>Amycolatopsis</taxon>
    </lineage>
</organism>
<dbReference type="Pfam" id="PF00126">
    <property type="entry name" value="HTH_1"/>
    <property type="match status" value="1"/>
</dbReference>
<dbReference type="Gene3D" id="3.40.190.10">
    <property type="entry name" value="Periplasmic binding protein-like II"/>
    <property type="match status" value="2"/>
</dbReference>
<evidence type="ECO:0000259" key="5">
    <source>
        <dbReference type="PROSITE" id="PS50931"/>
    </source>
</evidence>
<evidence type="ECO:0000313" key="7">
    <source>
        <dbReference type="Proteomes" id="UP001597483"/>
    </source>
</evidence>
<dbReference type="SUPFAM" id="SSF46785">
    <property type="entry name" value="Winged helix' DNA-binding domain"/>
    <property type="match status" value="1"/>
</dbReference>
<dbReference type="PANTHER" id="PTHR30346:SF0">
    <property type="entry name" value="HCA OPERON TRANSCRIPTIONAL ACTIVATOR HCAR"/>
    <property type="match status" value="1"/>
</dbReference>
<proteinExistence type="inferred from homology"/>
<evidence type="ECO:0000256" key="3">
    <source>
        <dbReference type="ARBA" id="ARBA00023125"/>
    </source>
</evidence>
<keyword evidence="3" id="KW-0238">DNA-binding</keyword>
<reference evidence="7" key="1">
    <citation type="journal article" date="2019" name="Int. J. Syst. Evol. Microbiol.">
        <title>The Global Catalogue of Microorganisms (GCM) 10K type strain sequencing project: providing services to taxonomists for standard genome sequencing and annotation.</title>
        <authorList>
            <consortium name="The Broad Institute Genomics Platform"/>
            <consortium name="The Broad Institute Genome Sequencing Center for Infectious Disease"/>
            <person name="Wu L."/>
            <person name="Ma J."/>
        </authorList>
    </citation>
    <scope>NUCLEOTIDE SEQUENCE [LARGE SCALE GENOMIC DNA]</scope>
    <source>
        <strain evidence="7">CGMCC 4.7641</strain>
    </source>
</reference>
<gene>
    <name evidence="6" type="ORF">ACFSVL_29920</name>
</gene>
<evidence type="ECO:0000313" key="6">
    <source>
        <dbReference type="EMBL" id="MFD2471647.1"/>
    </source>
</evidence>
<sequence length="303" mass="33123">MPRYTLRQLEYFAAVAEAKSISSAAAALHVTPTAVASALTELERILNSQLVVRRKAHGITLTPTGQYLRTRIAALLREADELELAAAAELAGPLVLGCYSTVAPTIVPILMKWVRDHHPRVDLSVVTGNQAELPQRLLAGGLDLAIGYDIALPDGLDSVLLYSAPPYALLPAGHRLAHRETVSVTELADEPMIMLDLPPAAQHTRMLFERAGIEPRVEQRTTDFELTRSLVARGFGYSVLIQRPAVNRSYEDLPVALCEITPAIPAAHVLMMWSREVRLNDRAAALAAFATRNAEQLDPRRHG</sequence>
<dbReference type="RefSeq" id="WP_378308893.1">
    <property type="nucleotide sequence ID" value="NZ_JBHUKS010000023.1"/>
</dbReference>
<keyword evidence="7" id="KW-1185">Reference proteome</keyword>
<dbReference type="Gene3D" id="1.10.10.10">
    <property type="entry name" value="Winged helix-like DNA-binding domain superfamily/Winged helix DNA-binding domain"/>
    <property type="match status" value="1"/>
</dbReference>
<accession>A0ABW5HFZ7</accession>
<dbReference type="PANTHER" id="PTHR30346">
    <property type="entry name" value="TRANSCRIPTIONAL DUAL REGULATOR HCAR-RELATED"/>
    <property type="match status" value="1"/>
</dbReference>
<evidence type="ECO:0000256" key="2">
    <source>
        <dbReference type="ARBA" id="ARBA00023015"/>
    </source>
</evidence>